<proteinExistence type="predicted"/>
<evidence type="ECO:0000313" key="2">
    <source>
        <dbReference type="EMBL" id="KAK9938328.1"/>
    </source>
</evidence>
<protein>
    <submittedName>
        <fullName evidence="2">Uncharacterized protein</fullName>
    </submittedName>
</protein>
<dbReference type="AlphaFoldDB" id="A0AAW1XPH5"/>
<evidence type="ECO:0000313" key="3">
    <source>
        <dbReference type="Proteomes" id="UP001457282"/>
    </source>
</evidence>
<keyword evidence="3" id="KW-1185">Reference proteome</keyword>
<gene>
    <name evidence="2" type="ORF">M0R45_015075</name>
</gene>
<sequence length="284" mass="29686">MGGGVMRTAAKVAGIGSVMHSGIRGAPAVPSSGNSMRTASIPVAASLSSQNVKGADVAAIEKPLLEATMDDFVDWQVVGGEGELVMSAGEPLPRVVFGAAPSFKEAKEATEDLKDALDKAYLSSPPTTAFGKISAADKVSGMSLLSNSEPEAESLLVTRTSVPQHAYQAFELLSRSAEAQNVVASIASDPNIWSAMMENSAVKQFMESQKNFNVGRYEYASDSGVFGGDKVKVTVSTIVSNLSTFMHNIFEPPADDNGNTRTAVASGFMGLAVMVVMVVLLKRA</sequence>
<dbReference type="PANTHER" id="PTHR33625">
    <property type="entry name" value="OS08G0179900 PROTEIN"/>
    <property type="match status" value="1"/>
</dbReference>
<keyword evidence="1" id="KW-0472">Membrane</keyword>
<dbReference type="EMBL" id="JBEDUW010000003">
    <property type="protein sequence ID" value="KAK9938328.1"/>
    <property type="molecule type" value="Genomic_DNA"/>
</dbReference>
<comment type="caution">
    <text evidence="2">The sequence shown here is derived from an EMBL/GenBank/DDBJ whole genome shotgun (WGS) entry which is preliminary data.</text>
</comment>
<organism evidence="2 3">
    <name type="scientific">Rubus argutus</name>
    <name type="common">Southern blackberry</name>
    <dbReference type="NCBI Taxonomy" id="59490"/>
    <lineage>
        <taxon>Eukaryota</taxon>
        <taxon>Viridiplantae</taxon>
        <taxon>Streptophyta</taxon>
        <taxon>Embryophyta</taxon>
        <taxon>Tracheophyta</taxon>
        <taxon>Spermatophyta</taxon>
        <taxon>Magnoliopsida</taxon>
        <taxon>eudicotyledons</taxon>
        <taxon>Gunneridae</taxon>
        <taxon>Pentapetalae</taxon>
        <taxon>rosids</taxon>
        <taxon>fabids</taxon>
        <taxon>Rosales</taxon>
        <taxon>Rosaceae</taxon>
        <taxon>Rosoideae</taxon>
        <taxon>Rosoideae incertae sedis</taxon>
        <taxon>Rubus</taxon>
    </lineage>
</organism>
<accession>A0AAW1XPH5</accession>
<keyword evidence="1" id="KW-0812">Transmembrane</keyword>
<dbReference type="Proteomes" id="UP001457282">
    <property type="component" value="Unassembled WGS sequence"/>
</dbReference>
<name>A0AAW1XPH5_RUBAR</name>
<evidence type="ECO:0000256" key="1">
    <source>
        <dbReference type="SAM" id="Phobius"/>
    </source>
</evidence>
<keyword evidence="1" id="KW-1133">Transmembrane helix</keyword>
<dbReference type="PANTHER" id="PTHR33625:SF4">
    <property type="entry name" value="OS08G0179900 PROTEIN"/>
    <property type="match status" value="1"/>
</dbReference>
<reference evidence="2 3" key="1">
    <citation type="journal article" date="2023" name="G3 (Bethesda)">
        <title>A chromosome-length genome assembly and annotation of blackberry (Rubus argutus, cv. 'Hillquist').</title>
        <authorList>
            <person name="Bruna T."/>
            <person name="Aryal R."/>
            <person name="Dudchenko O."/>
            <person name="Sargent D.J."/>
            <person name="Mead D."/>
            <person name="Buti M."/>
            <person name="Cavallini A."/>
            <person name="Hytonen T."/>
            <person name="Andres J."/>
            <person name="Pham M."/>
            <person name="Weisz D."/>
            <person name="Mascagni F."/>
            <person name="Usai G."/>
            <person name="Natali L."/>
            <person name="Bassil N."/>
            <person name="Fernandez G.E."/>
            <person name="Lomsadze A."/>
            <person name="Armour M."/>
            <person name="Olukolu B."/>
            <person name="Poorten T."/>
            <person name="Britton C."/>
            <person name="Davik J."/>
            <person name="Ashrafi H."/>
            <person name="Aiden E.L."/>
            <person name="Borodovsky M."/>
            <person name="Worthington M."/>
        </authorList>
    </citation>
    <scope>NUCLEOTIDE SEQUENCE [LARGE SCALE GENOMIC DNA]</scope>
    <source>
        <strain evidence="2">PI 553951</strain>
    </source>
</reference>
<feature type="transmembrane region" description="Helical" evidence="1">
    <location>
        <begin position="263"/>
        <end position="281"/>
    </location>
</feature>